<feature type="compositionally biased region" description="Gly residues" evidence="1">
    <location>
        <begin position="441"/>
        <end position="455"/>
    </location>
</feature>
<feature type="compositionally biased region" description="Gly residues" evidence="1">
    <location>
        <begin position="370"/>
        <end position="408"/>
    </location>
</feature>
<dbReference type="RefSeq" id="WP_210024961.1">
    <property type="nucleotide sequence ID" value="NZ_JAGINU010000001.1"/>
</dbReference>
<dbReference type="Proteomes" id="UP001519295">
    <property type="component" value="Unassembled WGS sequence"/>
</dbReference>
<keyword evidence="3" id="KW-1185">Reference proteome</keyword>
<feature type="region of interest" description="Disordered" evidence="1">
    <location>
        <begin position="154"/>
        <end position="462"/>
    </location>
</feature>
<evidence type="ECO:0000313" key="3">
    <source>
        <dbReference type="Proteomes" id="UP001519295"/>
    </source>
</evidence>
<comment type="caution">
    <text evidence="2">The sequence shown here is derived from an EMBL/GenBank/DDBJ whole genome shotgun (WGS) entry which is preliminary data.</text>
</comment>
<protein>
    <recommendedName>
        <fullName evidence="4">PPE family protein</fullName>
    </recommendedName>
</protein>
<dbReference type="InterPro" id="IPR038332">
    <property type="entry name" value="PPE_sf"/>
</dbReference>
<organism evidence="2 3">
    <name type="scientific">Pseudonocardia parietis</name>
    <dbReference type="NCBI Taxonomy" id="570936"/>
    <lineage>
        <taxon>Bacteria</taxon>
        <taxon>Bacillati</taxon>
        <taxon>Actinomycetota</taxon>
        <taxon>Actinomycetes</taxon>
        <taxon>Pseudonocardiales</taxon>
        <taxon>Pseudonocardiaceae</taxon>
        <taxon>Pseudonocardia</taxon>
    </lineage>
</organism>
<dbReference type="EMBL" id="JAGINU010000001">
    <property type="protein sequence ID" value="MBP2364979.1"/>
    <property type="molecule type" value="Genomic_DNA"/>
</dbReference>
<sequence length="491" mass="48776">MATKFGWVNGQPGMSAAEQVSEGLANLSRSLHDTRGVTDHGTAELGISWQGPAADAAQKSLTTTAEGVADSGTIAQNGADRMLDHGRSFEAMRRQIVYVNPDDFSWIQRFGDHAGEVWHTAWGNGTDHVTIAEHNQANDEVANRALQQYATETAATDDRFTTGTAPPPGPSAGGPAGPQPGTPGQVPDTAGHRMGGPGDPVPGGSGPGSSGPGGGSGPGGPGSGGSGAGATAPVTPGGPGTPPQNDRAGDRLGPQPGISPGDERGAGSSAGPGGGSNWDRDRPADHGAPRPLATAPQESGPTGMGPDRTSGPVIPAPDRPAYPERPGHPAVPFGPVPGPGALRARDELARTFADQARQQQMLRPPASFPGGRGGPGDADGPRSPGGPGSPGGWGGRGTGAGAGAGAGTGAWSTEPRVPGSRGGPADPVHAGRPPDAARGSGVPGGYGPMMGGGAPGETQEHRNRYVVPSAEVFAIEITATDAVLGPEQDHR</sequence>
<accession>A0ABS4VM31</accession>
<evidence type="ECO:0000313" key="2">
    <source>
        <dbReference type="EMBL" id="MBP2364979.1"/>
    </source>
</evidence>
<feature type="compositionally biased region" description="Basic and acidic residues" evidence="1">
    <location>
        <begin position="278"/>
        <end position="288"/>
    </location>
</feature>
<feature type="compositionally biased region" description="Gly residues" evidence="1">
    <location>
        <begin position="193"/>
        <end position="228"/>
    </location>
</feature>
<reference evidence="2 3" key="1">
    <citation type="submission" date="2021-03" db="EMBL/GenBank/DDBJ databases">
        <title>Sequencing the genomes of 1000 actinobacteria strains.</title>
        <authorList>
            <person name="Klenk H.-P."/>
        </authorList>
    </citation>
    <scope>NUCLEOTIDE SEQUENCE [LARGE SCALE GENOMIC DNA]</scope>
    <source>
        <strain evidence="2 3">DSM 45256</strain>
    </source>
</reference>
<gene>
    <name evidence="2" type="ORF">JOF36_000675</name>
</gene>
<name>A0ABS4VM31_9PSEU</name>
<evidence type="ECO:0008006" key="4">
    <source>
        <dbReference type="Google" id="ProtNLM"/>
    </source>
</evidence>
<proteinExistence type="predicted"/>
<evidence type="ECO:0000256" key="1">
    <source>
        <dbReference type="SAM" id="MobiDB-lite"/>
    </source>
</evidence>
<dbReference type="Gene3D" id="1.20.1260.20">
    <property type="entry name" value="PPE superfamily"/>
    <property type="match status" value="1"/>
</dbReference>